<protein>
    <submittedName>
        <fullName evidence="2">Prepilin-type N-terminal cleavage/methylation domain-containing protein</fullName>
    </submittedName>
</protein>
<accession>A0ABT6DL86</accession>
<dbReference type="Pfam" id="PF07963">
    <property type="entry name" value="N_methyl"/>
    <property type="match status" value="1"/>
</dbReference>
<dbReference type="NCBIfam" id="TIGR02532">
    <property type="entry name" value="IV_pilin_GFxxxE"/>
    <property type="match status" value="1"/>
</dbReference>
<dbReference type="InterPro" id="IPR012902">
    <property type="entry name" value="N_methyl_site"/>
</dbReference>
<sequence length="301" mass="32586">MNNKGFTLLEIIICIALMGVVALIIMVPQLEIQKHYKTNENKISRVLENQNLQLKITSTDFLLEKSAKVSPINDSLCPCVIGGKMQSGGVNICVKNICTANIATDFTFYDSSANPLTALAGPTTAPVYYDLIGAPCSPDPNKNITCAYQSSVKFTAHCPGNLPSCDHADYLAIELSLTPVGTQFFSESKKVFIYPVNLNYQPFIAPIPNQTLPLPFDKKIPINANSGDASESQNFIFETCSSSDTSIVEIHCYKFINSIGQIILTPKSAGVAKISLQINDGGLENNLSQVFTFDATAESSP</sequence>
<keyword evidence="1" id="KW-1133">Transmembrane helix</keyword>
<proteinExistence type="predicted"/>
<evidence type="ECO:0000313" key="3">
    <source>
        <dbReference type="Proteomes" id="UP001152321"/>
    </source>
</evidence>
<comment type="caution">
    <text evidence="2">The sequence shown here is derived from an EMBL/GenBank/DDBJ whole genome shotgun (WGS) entry which is preliminary data.</text>
</comment>
<gene>
    <name evidence="2" type="ORF">NWE73_13625</name>
</gene>
<organism evidence="2 3">
    <name type="scientific">Bdellovibrio svalbardensis</name>
    <dbReference type="NCBI Taxonomy" id="2972972"/>
    <lineage>
        <taxon>Bacteria</taxon>
        <taxon>Pseudomonadati</taxon>
        <taxon>Bdellovibrionota</taxon>
        <taxon>Bdellovibrionia</taxon>
        <taxon>Bdellovibrionales</taxon>
        <taxon>Pseudobdellovibrionaceae</taxon>
        <taxon>Bdellovibrio</taxon>
    </lineage>
</organism>
<keyword evidence="3" id="KW-1185">Reference proteome</keyword>
<dbReference type="RefSeq" id="WP_277578889.1">
    <property type="nucleotide sequence ID" value="NZ_JANRMI010000004.1"/>
</dbReference>
<name>A0ABT6DL86_9BACT</name>
<keyword evidence="1" id="KW-0472">Membrane</keyword>
<evidence type="ECO:0000313" key="2">
    <source>
        <dbReference type="EMBL" id="MDG0817416.1"/>
    </source>
</evidence>
<keyword evidence="1" id="KW-0812">Transmembrane</keyword>
<reference evidence="2" key="1">
    <citation type="submission" date="2022-08" db="EMBL/GenBank/DDBJ databases">
        <title>Novel Bdellovibrio Species Isolated from Svalbard: Designation Bdellovibrio svalbardensis.</title>
        <authorList>
            <person name="Mitchell R.J."/>
            <person name="Choi S.Y."/>
        </authorList>
    </citation>
    <scope>NUCLEOTIDE SEQUENCE</scope>
    <source>
        <strain evidence="2">PAP01</strain>
    </source>
</reference>
<evidence type="ECO:0000256" key="1">
    <source>
        <dbReference type="SAM" id="Phobius"/>
    </source>
</evidence>
<dbReference type="EMBL" id="JANRMI010000004">
    <property type="protein sequence ID" value="MDG0817416.1"/>
    <property type="molecule type" value="Genomic_DNA"/>
</dbReference>
<dbReference type="Proteomes" id="UP001152321">
    <property type="component" value="Unassembled WGS sequence"/>
</dbReference>
<feature type="transmembrane region" description="Helical" evidence="1">
    <location>
        <begin position="6"/>
        <end position="27"/>
    </location>
</feature>